<dbReference type="EMBL" id="JBIHSN010000003">
    <property type="protein sequence ID" value="MFH0267203.1"/>
    <property type="molecule type" value="Genomic_DNA"/>
</dbReference>
<name>A0ABW7J004_9VIBR</name>
<dbReference type="Proteomes" id="UP001607151">
    <property type="component" value="Unassembled WGS sequence"/>
</dbReference>
<dbReference type="RefSeq" id="WP_394608713.1">
    <property type="nucleotide sequence ID" value="NZ_JBIHSN010000003.1"/>
</dbReference>
<gene>
    <name evidence="1" type="ORF">ACGRQ9_17295</name>
</gene>
<sequence length="41" mass="4912">MRLYRVIKGGADRYMMYDGKEEKEISREEFARLWAENGGRV</sequence>
<comment type="caution">
    <text evidence="1">The sequence shown here is derived from an EMBL/GenBank/DDBJ whole genome shotgun (WGS) entry which is preliminary data.</text>
</comment>
<proteinExistence type="predicted"/>
<protein>
    <submittedName>
        <fullName evidence="1">Uncharacterized protein</fullName>
    </submittedName>
</protein>
<evidence type="ECO:0000313" key="2">
    <source>
        <dbReference type="Proteomes" id="UP001607151"/>
    </source>
</evidence>
<reference evidence="1 2" key="1">
    <citation type="submission" date="2024-10" db="EMBL/GenBank/DDBJ databases">
        <authorList>
            <person name="Yibar A."/>
            <person name="Saticioglu I.B."/>
            <person name="Duman M."/>
            <person name="Ajmi N."/>
            <person name="Gurler F."/>
            <person name="Ay H."/>
            <person name="Onuk E."/>
            <person name="Guler S."/>
            <person name="Romalde J.L."/>
        </authorList>
    </citation>
    <scope>NUCLEOTIDE SEQUENCE [LARGE SCALE GENOMIC DNA]</scope>
    <source>
        <strain evidence="1 2">14-MA-B</strain>
    </source>
</reference>
<organism evidence="1 2">
    <name type="scientific">Vibrio rumoiensis</name>
    <dbReference type="NCBI Taxonomy" id="76258"/>
    <lineage>
        <taxon>Bacteria</taxon>
        <taxon>Pseudomonadati</taxon>
        <taxon>Pseudomonadota</taxon>
        <taxon>Gammaproteobacteria</taxon>
        <taxon>Vibrionales</taxon>
        <taxon>Vibrionaceae</taxon>
        <taxon>Vibrio</taxon>
    </lineage>
</organism>
<accession>A0ABW7J004</accession>
<keyword evidence="2" id="KW-1185">Reference proteome</keyword>
<evidence type="ECO:0000313" key="1">
    <source>
        <dbReference type="EMBL" id="MFH0267203.1"/>
    </source>
</evidence>